<feature type="domain" description="MYND-type" evidence="19">
    <location>
        <begin position="823"/>
        <end position="868"/>
    </location>
</feature>
<dbReference type="GO" id="GO:0016020">
    <property type="term" value="C:membrane"/>
    <property type="evidence" value="ECO:0007669"/>
    <property type="project" value="UniProtKB-SubCell"/>
</dbReference>
<keyword evidence="4" id="KW-0934">Plastid</keyword>
<dbReference type="GO" id="GO:0009507">
    <property type="term" value="C:chloroplast"/>
    <property type="evidence" value="ECO:0007669"/>
    <property type="project" value="UniProtKB-SubCell"/>
</dbReference>
<keyword evidence="9" id="KW-0418">Kinase</keyword>
<feature type="region of interest" description="Disordered" evidence="18">
    <location>
        <begin position="603"/>
        <end position="631"/>
    </location>
</feature>
<reference evidence="20" key="1">
    <citation type="journal article" date="2020" name="bioRxiv">
        <title>Comparative genomics of Chlamydomonas.</title>
        <authorList>
            <person name="Craig R.J."/>
            <person name="Hasan A.R."/>
            <person name="Ness R.W."/>
            <person name="Keightley P.D."/>
        </authorList>
    </citation>
    <scope>NUCLEOTIDE SEQUENCE</scope>
    <source>
        <strain evidence="20">CCAP 11/70</strain>
    </source>
</reference>
<evidence type="ECO:0000256" key="7">
    <source>
        <dbReference type="ARBA" id="ARBA00022723"/>
    </source>
</evidence>
<dbReference type="GO" id="GO:0010276">
    <property type="term" value="F:phytol kinase activity"/>
    <property type="evidence" value="ECO:0007669"/>
    <property type="project" value="UniProtKB-EC"/>
</dbReference>
<evidence type="ECO:0000256" key="12">
    <source>
        <dbReference type="ARBA" id="ARBA00022989"/>
    </source>
</evidence>
<sequence>MVPAALAQLVGHAARQDVSDSKESRAKLCTGVATSAVELLALLTGTPHRRDGCSLQPKQTELLTSLAHALLRMHTLHAAARQAAAVAAQLAPAAAAGASAAAAGPLAALNVDRSTLCTRAGQITSLMLRLVEGLQVLAITQNDRPLTTALLAALRESRLLDHAGRLALLLIEAPGPGAPAAPPATAAPAEVAKFQGHLVFYLTRTASRMGALLTAAQAVPGRVEQLMGCAPEVLMVLGAATLASADLQPYGLPYNPLPKPLAAREWLFPAVCPVALITFGSALLSDIERPNKGCEAPPAPPSRPRVPPRAVFHLVVRLLRLAGASVRASHGLIPDLATETVILDLSWSGDRRTDMATFKSLIPRADAAKVAALAVAALRAAIKRWPRAWAAEARQAWPQLLTGLRHCAELSATDATGAAEALAFLLTHAAVRLVPLPGSPPPVAFSLAQLPPVTAAALAGGVVPLLETLFRCAGDDPFGPEAALAQHILSSQPGRGSIASLLAHSPPRQAAAFIATLAKLLRKTSAGVLLLPNHDVRSTWVELAVAVMTTGVLSWPVEGPSANPPGPVDPSQPCAPLWVLALAALRLLPELSRLTREASRLRLARGPAEGSSGPGQAQPGPGSGAGPTLSAAVGTGAARREALDDVLCMWLDMLQNACAGQLYPGQHCLAGALSLRSLAEEAAAVPLLGALMELAMRPDGQMPASGPKILGYSLVCLVDTCPQQVWACGKTGPGGGTGAEAGFEPGSAWACWRPEALRGLASMLRDTEPAISEILETLAVTLRGPPTSDPGLGRGTGSAATPVDAALAALREQASTVLPACANPACVSLAGDSEAGLKLQQCGRCGRASYCCRNCQTAHWRAGHKAVCGTAVAGGVSEGAGA</sequence>
<comment type="catalytic activity">
    <reaction evidence="16">
        <text>phytol + CTP = phytyl phosphate + CDP + H(+)</text>
        <dbReference type="Rhea" id="RHEA:38055"/>
        <dbReference type="ChEBI" id="CHEBI:15378"/>
        <dbReference type="ChEBI" id="CHEBI:17327"/>
        <dbReference type="ChEBI" id="CHEBI:37563"/>
        <dbReference type="ChEBI" id="CHEBI:58069"/>
        <dbReference type="ChEBI" id="CHEBI:75483"/>
        <dbReference type="EC" id="2.7.1.182"/>
    </reaction>
</comment>
<keyword evidence="3" id="KW-0150">Chloroplast</keyword>
<evidence type="ECO:0000256" key="17">
    <source>
        <dbReference type="PROSITE-ProRule" id="PRU00134"/>
    </source>
</evidence>
<comment type="pathway">
    <text evidence="14">Cofactor biosynthesis; tocopherol biosynthesis.</text>
</comment>
<dbReference type="InterPro" id="IPR002893">
    <property type="entry name" value="Znf_MYND"/>
</dbReference>
<dbReference type="AlphaFoldDB" id="A0A836BPK2"/>
<keyword evidence="8 17" id="KW-0863">Zinc-finger</keyword>
<comment type="subcellular location">
    <subcellularLocation>
        <location evidence="1">Plastid</location>
        <location evidence="1">Chloroplast membrane</location>
        <topology evidence="1">Multi-pass membrane protein</topology>
    </subcellularLocation>
</comment>
<dbReference type="GO" id="GO:0008270">
    <property type="term" value="F:zinc ion binding"/>
    <property type="evidence" value="ECO:0007669"/>
    <property type="project" value="UniProtKB-KW"/>
</dbReference>
<keyword evidence="21" id="KW-1185">Reference proteome</keyword>
<evidence type="ECO:0000313" key="20">
    <source>
        <dbReference type="EMBL" id="KAG2484017.1"/>
    </source>
</evidence>
<evidence type="ECO:0000256" key="5">
    <source>
        <dbReference type="ARBA" id="ARBA00022679"/>
    </source>
</evidence>
<keyword evidence="12" id="KW-1133">Transmembrane helix</keyword>
<evidence type="ECO:0000256" key="8">
    <source>
        <dbReference type="ARBA" id="ARBA00022771"/>
    </source>
</evidence>
<evidence type="ECO:0000256" key="18">
    <source>
        <dbReference type="SAM" id="MobiDB-lite"/>
    </source>
</evidence>
<dbReference type="PANTHER" id="PTHR32523:SF8">
    <property type="entry name" value="DOLICHOL KINASE"/>
    <property type="match status" value="1"/>
</dbReference>
<evidence type="ECO:0000256" key="15">
    <source>
        <dbReference type="ARBA" id="ARBA00039024"/>
    </source>
</evidence>
<gene>
    <name evidence="20" type="ORF">HYH03_017183</name>
</gene>
<dbReference type="EC" id="2.7.1.182" evidence="15"/>
<keyword evidence="5" id="KW-0808">Transferase</keyword>
<evidence type="ECO:0000259" key="19">
    <source>
        <dbReference type="PROSITE" id="PS50865"/>
    </source>
</evidence>
<evidence type="ECO:0000256" key="16">
    <source>
        <dbReference type="ARBA" id="ARBA00048889"/>
    </source>
</evidence>
<comment type="caution">
    <text evidence="20">The sequence shown here is derived from an EMBL/GenBank/DDBJ whole genome shotgun (WGS) entry which is preliminary data.</text>
</comment>
<dbReference type="EMBL" id="JAEHOE010000160">
    <property type="protein sequence ID" value="KAG2484017.1"/>
    <property type="molecule type" value="Genomic_DNA"/>
</dbReference>
<comment type="similarity">
    <text evidence="2">Belongs to the polyprenol kinase family.</text>
</comment>
<evidence type="ECO:0000256" key="9">
    <source>
        <dbReference type="ARBA" id="ARBA00022777"/>
    </source>
</evidence>
<evidence type="ECO:0000256" key="11">
    <source>
        <dbReference type="ARBA" id="ARBA00022946"/>
    </source>
</evidence>
<dbReference type="Gene3D" id="6.10.140.2220">
    <property type="match status" value="1"/>
</dbReference>
<evidence type="ECO:0000256" key="13">
    <source>
        <dbReference type="ARBA" id="ARBA00023136"/>
    </source>
</evidence>
<keyword evidence="6" id="KW-0812">Transmembrane</keyword>
<evidence type="ECO:0000256" key="6">
    <source>
        <dbReference type="ARBA" id="ARBA00022692"/>
    </source>
</evidence>
<proteinExistence type="inferred from homology"/>
<dbReference type="PANTHER" id="PTHR32523">
    <property type="entry name" value="PHYTOL KINASE 1, CHLOROPLASTIC"/>
    <property type="match status" value="1"/>
</dbReference>
<organism evidence="20 21">
    <name type="scientific">Edaphochlamys debaryana</name>
    <dbReference type="NCBI Taxonomy" id="47281"/>
    <lineage>
        <taxon>Eukaryota</taxon>
        <taxon>Viridiplantae</taxon>
        <taxon>Chlorophyta</taxon>
        <taxon>core chlorophytes</taxon>
        <taxon>Chlorophyceae</taxon>
        <taxon>CS clade</taxon>
        <taxon>Chlamydomonadales</taxon>
        <taxon>Chlamydomonadales incertae sedis</taxon>
        <taxon>Edaphochlamys</taxon>
    </lineage>
</organism>
<keyword evidence="13" id="KW-0472">Membrane</keyword>
<keyword evidence="10" id="KW-0862">Zinc</keyword>
<dbReference type="Pfam" id="PF01753">
    <property type="entry name" value="zf-MYND"/>
    <property type="match status" value="1"/>
</dbReference>
<evidence type="ECO:0000256" key="14">
    <source>
        <dbReference type="ARBA" id="ARBA00024015"/>
    </source>
</evidence>
<accession>A0A836BPK2</accession>
<feature type="compositionally biased region" description="Low complexity" evidence="18">
    <location>
        <begin position="610"/>
        <end position="620"/>
    </location>
</feature>
<evidence type="ECO:0000256" key="1">
    <source>
        <dbReference type="ARBA" id="ARBA00004508"/>
    </source>
</evidence>
<keyword evidence="11" id="KW-0809">Transit peptide</keyword>
<evidence type="ECO:0000313" key="21">
    <source>
        <dbReference type="Proteomes" id="UP000612055"/>
    </source>
</evidence>
<protein>
    <recommendedName>
        <fullName evidence="15">phytol kinase</fullName>
        <ecNumber evidence="15">2.7.1.182</ecNumber>
    </recommendedName>
</protein>
<dbReference type="SUPFAM" id="SSF144232">
    <property type="entry name" value="HIT/MYND zinc finger-like"/>
    <property type="match status" value="1"/>
</dbReference>
<evidence type="ECO:0000256" key="3">
    <source>
        <dbReference type="ARBA" id="ARBA00022528"/>
    </source>
</evidence>
<dbReference type="PROSITE" id="PS50865">
    <property type="entry name" value="ZF_MYND_2"/>
    <property type="match status" value="1"/>
</dbReference>
<evidence type="ECO:0000256" key="10">
    <source>
        <dbReference type="ARBA" id="ARBA00022833"/>
    </source>
</evidence>
<evidence type="ECO:0000256" key="2">
    <source>
        <dbReference type="ARBA" id="ARBA00010794"/>
    </source>
</evidence>
<dbReference type="InterPro" id="IPR039606">
    <property type="entry name" value="Phytol/farnesol_kinase"/>
</dbReference>
<evidence type="ECO:0000256" key="4">
    <source>
        <dbReference type="ARBA" id="ARBA00022640"/>
    </source>
</evidence>
<dbReference type="Proteomes" id="UP000612055">
    <property type="component" value="Unassembled WGS sequence"/>
</dbReference>
<keyword evidence="7" id="KW-0479">Metal-binding</keyword>
<name>A0A836BPK2_9CHLO</name>